<dbReference type="EMBL" id="JADBGG010000009">
    <property type="protein sequence ID" value="MBE1424916.1"/>
    <property type="molecule type" value="Genomic_DNA"/>
</dbReference>
<organism evidence="1 2">
    <name type="scientific">Desulfomicrobium macestii</name>
    <dbReference type="NCBI Taxonomy" id="90731"/>
    <lineage>
        <taxon>Bacteria</taxon>
        <taxon>Pseudomonadati</taxon>
        <taxon>Thermodesulfobacteriota</taxon>
        <taxon>Desulfovibrionia</taxon>
        <taxon>Desulfovibrionales</taxon>
        <taxon>Desulfomicrobiaceae</taxon>
        <taxon>Desulfomicrobium</taxon>
    </lineage>
</organism>
<dbReference type="RefSeq" id="WP_192623367.1">
    <property type="nucleotide sequence ID" value="NZ_JADBGG010000009.1"/>
</dbReference>
<evidence type="ECO:0000313" key="2">
    <source>
        <dbReference type="Proteomes" id="UP000639010"/>
    </source>
</evidence>
<reference evidence="1 2" key="1">
    <citation type="submission" date="2020-10" db="EMBL/GenBank/DDBJ databases">
        <title>Genomic Encyclopedia of Type Strains, Phase IV (KMG-IV): sequencing the most valuable type-strain genomes for metagenomic binning, comparative biology and taxonomic classification.</title>
        <authorList>
            <person name="Goeker M."/>
        </authorList>
    </citation>
    <scope>NUCLEOTIDE SEQUENCE [LARGE SCALE GENOMIC DNA]</scope>
    <source>
        <strain evidence="1 2">DSM 4194</strain>
    </source>
</reference>
<evidence type="ECO:0000313" key="1">
    <source>
        <dbReference type="EMBL" id="MBE1424916.1"/>
    </source>
</evidence>
<keyword evidence="2" id="KW-1185">Reference proteome</keyword>
<sequence>MPVQFIILVVGEHGKHVFHASGGVDHVMQKIAVQNRKAPLMTDIDRNVETVNTIVVDKGPGQNLDIDGMQPQGILRQYVTLPAIFDTSQAFQNGLHRSAVTAIRRATATRLHFLRKDAAQGFTWPQTYETILHGRLGGTNKWRISIHDLSVRIGQKNHEGHTLQPFHMIQLNKLFSEGCETRGGQALCRGEKSSHGGVCHFRILTCFFIFFKCRAHERRNKISYQ</sequence>
<comment type="caution">
    <text evidence="1">The sequence shown here is derived from an EMBL/GenBank/DDBJ whole genome shotgun (WGS) entry which is preliminary data.</text>
</comment>
<proteinExistence type="predicted"/>
<accession>A0ABR9H2I1</accession>
<dbReference type="Proteomes" id="UP000639010">
    <property type="component" value="Unassembled WGS sequence"/>
</dbReference>
<name>A0ABR9H2I1_9BACT</name>
<gene>
    <name evidence="1" type="ORF">H4684_001555</name>
</gene>
<protein>
    <submittedName>
        <fullName evidence="1">Uncharacterized protein</fullName>
    </submittedName>
</protein>